<dbReference type="KEGG" id="pmx:PERMA_1866"/>
<accession>C0QSI2</accession>
<evidence type="ECO:0000313" key="2">
    <source>
        <dbReference type="Proteomes" id="UP000001366"/>
    </source>
</evidence>
<gene>
    <name evidence="1" type="ordered locus">PERMA_1866</name>
</gene>
<dbReference type="EMBL" id="CP001230">
    <property type="protein sequence ID" value="ACO04783.1"/>
    <property type="molecule type" value="Genomic_DNA"/>
</dbReference>
<keyword evidence="2" id="KW-1185">Reference proteome</keyword>
<evidence type="ECO:0008006" key="3">
    <source>
        <dbReference type="Google" id="ProtNLM"/>
    </source>
</evidence>
<organism evidence="1 2">
    <name type="scientific">Persephonella marina (strain DSM 14350 / EX-H1)</name>
    <dbReference type="NCBI Taxonomy" id="123214"/>
    <lineage>
        <taxon>Bacteria</taxon>
        <taxon>Pseudomonadati</taxon>
        <taxon>Aquificota</taxon>
        <taxon>Aquificia</taxon>
        <taxon>Aquificales</taxon>
        <taxon>Hydrogenothermaceae</taxon>
        <taxon>Persephonella</taxon>
    </lineage>
</organism>
<sequence>MKTKLTLRMEKDVIEKIKEVSKEKGISVSKLIENFFKTLTKEEEENLTPTVKKLKGILKNKEIDEDEYRKYLEDKYL</sequence>
<reference evidence="1 2" key="1">
    <citation type="journal article" date="2009" name="J. Bacteriol.">
        <title>Complete and draft genome sequences of six members of the Aquificales.</title>
        <authorList>
            <person name="Reysenbach A.L."/>
            <person name="Hamamura N."/>
            <person name="Podar M."/>
            <person name="Griffiths E."/>
            <person name="Ferreira S."/>
            <person name="Hochstein R."/>
            <person name="Heidelberg J."/>
            <person name="Johnson J."/>
            <person name="Mead D."/>
            <person name="Pohorille A."/>
            <person name="Sarmiento M."/>
            <person name="Schweighofer K."/>
            <person name="Seshadri R."/>
            <person name="Voytek M.A."/>
        </authorList>
    </citation>
    <scope>NUCLEOTIDE SEQUENCE [LARGE SCALE GENOMIC DNA]</scope>
    <source>
        <strain evidence="2">DSM 14350 / EX-H1</strain>
    </source>
</reference>
<dbReference type="InterPro" id="IPR045944">
    <property type="entry name" value="DUF6364"/>
</dbReference>
<name>C0QSI2_PERMH</name>
<dbReference type="eggNOG" id="ENOG5033AWC">
    <property type="taxonomic scope" value="Bacteria"/>
</dbReference>
<dbReference type="STRING" id="123214.PERMA_1866"/>
<dbReference type="Pfam" id="PF19891">
    <property type="entry name" value="DUF6364"/>
    <property type="match status" value="1"/>
</dbReference>
<proteinExistence type="predicted"/>
<dbReference type="PaxDb" id="123214-PERMA_1866"/>
<dbReference type="OrthoDB" id="6198066at2"/>
<evidence type="ECO:0000313" key="1">
    <source>
        <dbReference type="EMBL" id="ACO04783.1"/>
    </source>
</evidence>
<dbReference type="AlphaFoldDB" id="C0QSI2"/>
<dbReference type="Proteomes" id="UP000001366">
    <property type="component" value="Chromosome"/>
</dbReference>
<dbReference type="HOGENOM" id="CLU_168243_2_1_0"/>
<dbReference type="RefSeq" id="WP_015898887.1">
    <property type="nucleotide sequence ID" value="NC_012440.1"/>
</dbReference>
<protein>
    <recommendedName>
        <fullName evidence="3">Antitoxin</fullName>
    </recommendedName>
</protein>